<feature type="transmembrane region" description="Helical" evidence="1">
    <location>
        <begin position="45"/>
        <end position="71"/>
    </location>
</feature>
<keyword evidence="1" id="KW-0812">Transmembrane</keyword>
<feature type="transmembrane region" description="Helical" evidence="1">
    <location>
        <begin position="12"/>
        <end position="33"/>
    </location>
</feature>
<keyword evidence="3" id="KW-1185">Reference proteome</keyword>
<evidence type="ECO:0000313" key="3">
    <source>
        <dbReference type="Proteomes" id="UP000602745"/>
    </source>
</evidence>
<dbReference type="AlphaFoldDB" id="A0A8J2YFZ8"/>
<evidence type="ECO:0008006" key="4">
    <source>
        <dbReference type="Google" id="ProtNLM"/>
    </source>
</evidence>
<name>A0A8J2YFZ8_9RHOB</name>
<comment type="caution">
    <text evidence="2">The sequence shown here is derived from an EMBL/GenBank/DDBJ whole genome shotgun (WGS) entry which is preliminary data.</text>
</comment>
<reference evidence="2" key="2">
    <citation type="submission" date="2020-09" db="EMBL/GenBank/DDBJ databases">
        <authorList>
            <person name="Sun Q."/>
            <person name="Sedlacek I."/>
        </authorList>
    </citation>
    <scope>NUCLEOTIDE SEQUENCE</scope>
    <source>
        <strain evidence="2">CCM 7684</strain>
    </source>
</reference>
<accession>A0A8J2YFZ8</accession>
<feature type="transmembrane region" description="Helical" evidence="1">
    <location>
        <begin position="77"/>
        <end position="96"/>
    </location>
</feature>
<evidence type="ECO:0000313" key="2">
    <source>
        <dbReference type="EMBL" id="GGE35897.1"/>
    </source>
</evidence>
<protein>
    <recommendedName>
        <fullName evidence="4">DUF1499 domain-containing protein</fullName>
    </recommendedName>
</protein>
<sequence>MRGYEEEPLSRAAVLSRLIALFAIPVTAIAVLVARSGQVETIPAVAAVASGLLLALLAVLLAFVSFGSIWVNGYRGGRLACIGLVIGAALLAYPLYTIADGLSYPAIADVTTDVANPPAFRGAVLERQLGENSLVYGGESVALDQLAAYPEIVPVTTDLPPEETHAIALQLMRDRGWRVIAGEKPGEGGLSQIEAVASSPLLGLKSDIAVRIQPQTRGSRVDMRSASRFGSRDFGANAHIVRGYMTELLAATR</sequence>
<dbReference type="EMBL" id="BMCP01000001">
    <property type="protein sequence ID" value="GGE35897.1"/>
    <property type="molecule type" value="Genomic_DNA"/>
</dbReference>
<dbReference type="InterPro" id="IPR010865">
    <property type="entry name" value="DUF1499"/>
</dbReference>
<keyword evidence="1" id="KW-1133">Transmembrane helix</keyword>
<evidence type="ECO:0000256" key="1">
    <source>
        <dbReference type="SAM" id="Phobius"/>
    </source>
</evidence>
<keyword evidence="1" id="KW-0472">Membrane</keyword>
<organism evidence="2 3">
    <name type="scientific">Agaricicola taiwanensis</name>
    <dbReference type="NCBI Taxonomy" id="591372"/>
    <lineage>
        <taxon>Bacteria</taxon>
        <taxon>Pseudomonadati</taxon>
        <taxon>Pseudomonadota</taxon>
        <taxon>Alphaproteobacteria</taxon>
        <taxon>Rhodobacterales</taxon>
        <taxon>Paracoccaceae</taxon>
        <taxon>Agaricicola</taxon>
    </lineage>
</organism>
<proteinExistence type="predicted"/>
<dbReference type="Pfam" id="PF07386">
    <property type="entry name" value="DUF1499"/>
    <property type="match status" value="1"/>
</dbReference>
<dbReference type="RefSeq" id="WP_188408718.1">
    <property type="nucleotide sequence ID" value="NZ_BMCP01000001.1"/>
</dbReference>
<gene>
    <name evidence="2" type="ORF">GCM10007276_11680</name>
</gene>
<reference evidence="2" key="1">
    <citation type="journal article" date="2014" name="Int. J. Syst. Evol. Microbiol.">
        <title>Complete genome sequence of Corynebacterium casei LMG S-19264T (=DSM 44701T), isolated from a smear-ripened cheese.</title>
        <authorList>
            <consortium name="US DOE Joint Genome Institute (JGI-PGF)"/>
            <person name="Walter F."/>
            <person name="Albersmeier A."/>
            <person name="Kalinowski J."/>
            <person name="Ruckert C."/>
        </authorList>
    </citation>
    <scope>NUCLEOTIDE SEQUENCE</scope>
    <source>
        <strain evidence="2">CCM 7684</strain>
    </source>
</reference>
<dbReference type="Proteomes" id="UP000602745">
    <property type="component" value="Unassembled WGS sequence"/>
</dbReference>